<gene>
    <name evidence="1" type="ORF">C0186_05370</name>
</gene>
<proteinExistence type="predicted"/>
<evidence type="ECO:0000313" key="1">
    <source>
        <dbReference type="EMBL" id="PMP70230.1"/>
    </source>
</evidence>
<dbReference type="Proteomes" id="UP000242288">
    <property type="component" value="Unassembled WGS sequence"/>
</dbReference>
<comment type="caution">
    <text evidence="1">The sequence shown here is derived from an EMBL/GenBank/DDBJ whole genome shotgun (WGS) entry which is preliminary data.</text>
</comment>
<name>A0A2J6WIP0_9BACT</name>
<protein>
    <submittedName>
        <fullName evidence="1">Uncharacterized protein</fullName>
    </submittedName>
</protein>
<sequence>MAELGKIQRLSVDEFKGKKRLFCVPNIFVVDEEDEKLKDLIERYWQEASLHVEKLEKLGFVTKIFVETIFIEGQEAIDVIRETNPYLYPFIEKKVSEGATVIGIEDPEIFGEFIDWGNCLRVVKTNAVMQKVFDYFNQVTERRIKEISNKISDKLQEGESAVLILRDQDRIKLSLSKDIEIFLVVPSAYDDILRYLRDKFLSY</sequence>
<dbReference type="EMBL" id="PNIO01000045">
    <property type="protein sequence ID" value="PMP70230.1"/>
    <property type="molecule type" value="Genomic_DNA"/>
</dbReference>
<reference evidence="1 2" key="1">
    <citation type="submission" date="2018-01" db="EMBL/GenBank/DDBJ databases">
        <title>Metagenomic assembled genomes from two thermal pools in the Uzon Caldera, Kamchatka, Russia.</title>
        <authorList>
            <person name="Wilkins L."/>
            <person name="Ettinger C."/>
        </authorList>
    </citation>
    <scope>NUCLEOTIDE SEQUENCE [LARGE SCALE GENOMIC DNA]</scope>
    <source>
        <strain evidence="1">ZAV-04</strain>
    </source>
</reference>
<evidence type="ECO:0000313" key="2">
    <source>
        <dbReference type="Proteomes" id="UP000242288"/>
    </source>
</evidence>
<organism evidence="1 2">
    <name type="scientific">Thermodesulfovibrio aggregans</name>
    <dbReference type="NCBI Taxonomy" id="86166"/>
    <lineage>
        <taxon>Bacteria</taxon>
        <taxon>Pseudomonadati</taxon>
        <taxon>Nitrospirota</taxon>
        <taxon>Thermodesulfovibrionia</taxon>
        <taxon>Thermodesulfovibrionales</taxon>
        <taxon>Thermodesulfovibrionaceae</taxon>
        <taxon>Thermodesulfovibrio</taxon>
    </lineage>
</organism>
<accession>A0A2J6WIP0</accession>
<dbReference type="AlphaFoldDB" id="A0A2J6WIP0"/>